<dbReference type="Gene3D" id="1.20.1250.20">
    <property type="entry name" value="MFS general substrate transporter like domains"/>
    <property type="match status" value="1"/>
</dbReference>
<evidence type="ECO:0000256" key="2">
    <source>
        <dbReference type="ARBA" id="ARBA00022448"/>
    </source>
</evidence>
<proteinExistence type="predicted"/>
<feature type="transmembrane region" description="Helical" evidence="8">
    <location>
        <begin position="493"/>
        <end position="514"/>
    </location>
</feature>
<dbReference type="CDD" id="cd17502">
    <property type="entry name" value="MFS_Azr1_MDR_like"/>
    <property type="match status" value="1"/>
</dbReference>
<feature type="transmembrane region" description="Helical" evidence="8">
    <location>
        <begin position="374"/>
        <end position="399"/>
    </location>
</feature>
<dbReference type="PROSITE" id="PS50850">
    <property type="entry name" value="MFS"/>
    <property type="match status" value="1"/>
</dbReference>
<dbReference type="PANTHER" id="PTHR23501:SF197">
    <property type="entry name" value="COMD"/>
    <property type="match status" value="1"/>
</dbReference>
<feature type="transmembrane region" description="Helical" evidence="8">
    <location>
        <begin position="247"/>
        <end position="264"/>
    </location>
</feature>
<reference evidence="11" key="1">
    <citation type="journal article" date="2019" name="Int. J. Syst. Evol. Microbiol.">
        <title>The Global Catalogue of Microorganisms (GCM) 10K type strain sequencing project: providing services to taxonomists for standard genome sequencing and annotation.</title>
        <authorList>
            <consortium name="The Broad Institute Genomics Platform"/>
            <consortium name="The Broad Institute Genome Sequencing Center for Infectious Disease"/>
            <person name="Wu L."/>
            <person name="Ma J."/>
        </authorList>
    </citation>
    <scope>NUCLEOTIDE SEQUENCE [LARGE SCALE GENOMIC DNA]</scope>
    <source>
        <strain evidence="11">NBRC 108728</strain>
    </source>
</reference>
<dbReference type="PRINTS" id="PR01036">
    <property type="entry name" value="TCRTETB"/>
</dbReference>
<evidence type="ECO:0000313" key="10">
    <source>
        <dbReference type="EMBL" id="BDZ48312.1"/>
    </source>
</evidence>
<dbReference type="NCBIfam" id="TIGR00711">
    <property type="entry name" value="efflux_EmrB"/>
    <property type="match status" value="1"/>
</dbReference>
<protein>
    <recommendedName>
        <fullName evidence="9">Major facilitator superfamily (MFS) profile domain-containing protein</fullName>
    </recommendedName>
</protein>
<dbReference type="Pfam" id="PF07690">
    <property type="entry name" value="MFS_1"/>
    <property type="match status" value="1"/>
</dbReference>
<keyword evidence="4 8" id="KW-0812">Transmembrane</keyword>
<keyword evidence="5 8" id="KW-1133">Transmembrane helix</keyword>
<evidence type="ECO:0000256" key="5">
    <source>
        <dbReference type="ARBA" id="ARBA00022989"/>
    </source>
</evidence>
<keyword evidence="2" id="KW-0813">Transport</keyword>
<evidence type="ECO:0000313" key="11">
    <source>
        <dbReference type="Proteomes" id="UP001321486"/>
    </source>
</evidence>
<feature type="transmembrane region" description="Helical" evidence="8">
    <location>
        <begin position="119"/>
        <end position="140"/>
    </location>
</feature>
<feature type="transmembrane region" description="Helical" evidence="8">
    <location>
        <begin position="285"/>
        <end position="308"/>
    </location>
</feature>
<dbReference type="InterPro" id="IPR036259">
    <property type="entry name" value="MFS_trans_sf"/>
</dbReference>
<keyword evidence="11" id="KW-1185">Reference proteome</keyword>
<feature type="transmembrane region" description="Helical" evidence="8">
    <location>
        <begin position="180"/>
        <end position="202"/>
    </location>
</feature>
<feature type="region of interest" description="Disordered" evidence="7">
    <location>
        <begin position="549"/>
        <end position="568"/>
    </location>
</feature>
<dbReference type="PANTHER" id="PTHR23501">
    <property type="entry name" value="MAJOR FACILITATOR SUPERFAMILY"/>
    <property type="match status" value="1"/>
</dbReference>
<dbReference type="InterPro" id="IPR020846">
    <property type="entry name" value="MFS_dom"/>
</dbReference>
<feature type="transmembrane region" description="Helical" evidence="8">
    <location>
        <begin position="320"/>
        <end position="342"/>
    </location>
</feature>
<feature type="transmembrane region" description="Helical" evidence="8">
    <location>
        <begin position="214"/>
        <end position="235"/>
    </location>
</feature>
<accession>A0ABM8GIV4</accession>
<dbReference type="EMBL" id="AP027732">
    <property type="protein sequence ID" value="BDZ48312.1"/>
    <property type="molecule type" value="Genomic_DNA"/>
</dbReference>
<feature type="transmembrane region" description="Helical" evidence="8">
    <location>
        <begin position="63"/>
        <end position="82"/>
    </location>
</feature>
<evidence type="ECO:0000256" key="8">
    <source>
        <dbReference type="SAM" id="Phobius"/>
    </source>
</evidence>
<evidence type="ECO:0000256" key="6">
    <source>
        <dbReference type="ARBA" id="ARBA00023136"/>
    </source>
</evidence>
<comment type="subcellular location">
    <subcellularLocation>
        <location evidence="1">Cell membrane</location>
        <topology evidence="1">Multi-pass membrane protein</topology>
    </subcellularLocation>
</comment>
<dbReference type="RefSeq" id="WP_286345312.1">
    <property type="nucleotide sequence ID" value="NZ_AP027732.1"/>
</dbReference>
<evidence type="ECO:0000256" key="1">
    <source>
        <dbReference type="ARBA" id="ARBA00004651"/>
    </source>
</evidence>
<evidence type="ECO:0000259" key="9">
    <source>
        <dbReference type="PROSITE" id="PS50850"/>
    </source>
</evidence>
<gene>
    <name evidence="10" type="ORF">GCM10025867_05530</name>
</gene>
<dbReference type="Proteomes" id="UP001321486">
    <property type="component" value="Chromosome"/>
</dbReference>
<keyword evidence="3" id="KW-1003">Cell membrane</keyword>
<feature type="transmembrane region" description="Helical" evidence="8">
    <location>
        <begin position="349"/>
        <end position="368"/>
    </location>
</feature>
<feature type="transmembrane region" description="Helical" evidence="8">
    <location>
        <begin position="94"/>
        <end position="113"/>
    </location>
</feature>
<feature type="transmembrane region" description="Helical" evidence="8">
    <location>
        <begin position="29"/>
        <end position="51"/>
    </location>
</feature>
<evidence type="ECO:0000256" key="7">
    <source>
        <dbReference type="SAM" id="MobiDB-lite"/>
    </source>
</evidence>
<dbReference type="Gene3D" id="1.20.1720.10">
    <property type="entry name" value="Multidrug resistance protein D"/>
    <property type="match status" value="1"/>
</dbReference>
<sequence>MSQTATHVAPAPADAAPVAMTHRQVLEALSGLLLGMFVAILASTVVSTSLPRIIGDLGGGESAYTWVVTSTLLATTVSTPVWGKLADLFNRKLLIQLALVVFVLGSALAGFSQNPGTLITFRVVQGLGAGGLTALSQIILADIISPRERGRYSGYFGAVMAVGTVGGPLFGGLLTDSLGWRWNFFVGVPFAVAAIILLQLTLKLRTLPKRKVSIDYLGIVTLAGGVSLLLIWVTLAGKNFEWASPTSFIMVIGAAILLVATVFVELRAKEPIIPMTLFKNRTFTLAVIGSIAVGIAMFGATVYLAQYMQLARGATPTQSGLLTIPMIGGLLVTSTVGGSLVTRTGKWKPIMLVGSIALVVGLALMGTIQYDTPYVLVAVFMFITGGGVGTVMQNLVLVVQNTTEPKNIGAASAGVAFFRSLGGALGVSVLGTVLGTRVTDLIGDKQGALTKAIGALGEKGAAVAKELASGSIPAVSKLPDGVRQIIESAYGQAVANIFLIAAPIAILLVLAVLFMPNKPLTTKTVAERDTDGGALGGAAEDAAGIGSVGEATEATVSQEPAGTRGSHS</sequence>
<keyword evidence="6 8" id="KW-0472">Membrane</keyword>
<evidence type="ECO:0000256" key="3">
    <source>
        <dbReference type="ARBA" id="ARBA00022475"/>
    </source>
</evidence>
<feature type="transmembrane region" description="Helical" evidence="8">
    <location>
        <begin position="152"/>
        <end position="174"/>
    </location>
</feature>
<dbReference type="InterPro" id="IPR011701">
    <property type="entry name" value="MFS"/>
</dbReference>
<dbReference type="InterPro" id="IPR004638">
    <property type="entry name" value="EmrB-like"/>
</dbReference>
<evidence type="ECO:0000256" key="4">
    <source>
        <dbReference type="ARBA" id="ARBA00022692"/>
    </source>
</evidence>
<organism evidence="10 11">
    <name type="scientific">Frondihabitans sucicola</name>
    <dbReference type="NCBI Taxonomy" id="1268041"/>
    <lineage>
        <taxon>Bacteria</taxon>
        <taxon>Bacillati</taxon>
        <taxon>Actinomycetota</taxon>
        <taxon>Actinomycetes</taxon>
        <taxon>Micrococcales</taxon>
        <taxon>Microbacteriaceae</taxon>
        <taxon>Frondihabitans</taxon>
    </lineage>
</organism>
<dbReference type="SUPFAM" id="SSF103473">
    <property type="entry name" value="MFS general substrate transporter"/>
    <property type="match status" value="1"/>
</dbReference>
<feature type="domain" description="Major facilitator superfamily (MFS) profile" evidence="9">
    <location>
        <begin position="28"/>
        <end position="520"/>
    </location>
</feature>
<name>A0ABM8GIV4_9MICO</name>